<feature type="domain" description="AB hydrolase-1" evidence="1">
    <location>
        <begin position="86"/>
        <end position="189"/>
    </location>
</feature>
<dbReference type="Proteomes" id="UP000184611">
    <property type="component" value="Unassembled WGS sequence"/>
</dbReference>
<dbReference type="PANTHER" id="PTHR43433:SF5">
    <property type="entry name" value="AB HYDROLASE-1 DOMAIN-CONTAINING PROTEIN"/>
    <property type="match status" value="1"/>
</dbReference>
<dbReference type="AlphaFoldDB" id="A0A1M7ZX34"/>
<name>A0A1M7ZX34_9FLAO</name>
<evidence type="ECO:0000313" key="2">
    <source>
        <dbReference type="EMBL" id="SHO73428.1"/>
    </source>
</evidence>
<keyword evidence="3" id="KW-1185">Reference proteome</keyword>
<dbReference type="Pfam" id="PF00561">
    <property type="entry name" value="Abhydrolase_1"/>
    <property type="match status" value="1"/>
</dbReference>
<evidence type="ECO:0000259" key="1">
    <source>
        <dbReference type="Pfam" id="PF00561"/>
    </source>
</evidence>
<gene>
    <name evidence="2" type="ORF">SAMN05443547_1789</name>
</gene>
<reference evidence="3" key="1">
    <citation type="submission" date="2016-12" db="EMBL/GenBank/DDBJ databases">
        <authorList>
            <person name="Varghese N."/>
            <person name="Submissions S."/>
        </authorList>
    </citation>
    <scope>NUCLEOTIDE SEQUENCE [LARGE SCALE GENOMIC DNA]</scope>
    <source>
        <strain evidence="3">DSM 18830</strain>
    </source>
</reference>
<sequence length="287" mass="32420">MSKKKQKQSQVIEIPKAILLTAKLLQAISPSLTTKFAAKLFTTPIRHKLPKRELHMERESVQKSIPVTEINKEIVVYEYGKSDKKVLLVHGWSGRGTQLVKIADELLKMGYMTISFDAPAHGKSKGNYSIMTEFIASILELEKQYGKFEYAIGHSLGGMSVLNAIKQNLQVKKAITIGAGDIIQDIIDDFIKKLELQPEYGIKLRDHFEKRFAGKMDDYSAYKAAKEIKIPVLILHDQEDDDVSVKAAHHIHEHLNGSELMITNGLGHRKILGDEMVIKRIMDFISK</sequence>
<dbReference type="STRING" id="416016.SAMN05443547_1789"/>
<dbReference type="InterPro" id="IPR050471">
    <property type="entry name" value="AB_hydrolase"/>
</dbReference>
<dbReference type="SUPFAM" id="SSF53474">
    <property type="entry name" value="alpha/beta-Hydrolases"/>
    <property type="match status" value="1"/>
</dbReference>
<accession>A0A1M7ZX34</accession>
<dbReference type="InterPro" id="IPR029058">
    <property type="entry name" value="AB_hydrolase_fold"/>
</dbReference>
<dbReference type="Gene3D" id="3.40.50.1820">
    <property type="entry name" value="alpha/beta hydrolase"/>
    <property type="match status" value="1"/>
</dbReference>
<organism evidence="2 3">
    <name type="scientific">Flavobacterium cucumis</name>
    <dbReference type="NCBI Taxonomy" id="416016"/>
    <lineage>
        <taxon>Bacteria</taxon>
        <taxon>Pseudomonadati</taxon>
        <taxon>Bacteroidota</taxon>
        <taxon>Flavobacteriia</taxon>
        <taxon>Flavobacteriales</taxon>
        <taxon>Flavobacteriaceae</taxon>
        <taxon>Flavobacterium</taxon>
    </lineage>
</organism>
<dbReference type="EMBL" id="FRYK01000003">
    <property type="protein sequence ID" value="SHO73428.1"/>
    <property type="molecule type" value="Genomic_DNA"/>
</dbReference>
<protein>
    <submittedName>
        <fullName evidence="2">Pimeloyl-ACP methyl ester carboxylesterase</fullName>
    </submittedName>
</protein>
<dbReference type="RefSeq" id="WP_073583558.1">
    <property type="nucleotide sequence ID" value="NZ_CBCSEA010000008.1"/>
</dbReference>
<dbReference type="InterPro" id="IPR000073">
    <property type="entry name" value="AB_hydrolase_1"/>
</dbReference>
<dbReference type="PANTHER" id="PTHR43433">
    <property type="entry name" value="HYDROLASE, ALPHA/BETA FOLD FAMILY PROTEIN"/>
    <property type="match status" value="1"/>
</dbReference>
<proteinExistence type="predicted"/>
<dbReference type="OrthoDB" id="9785847at2"/>
<evidence type="ECO:0000313" key="3">
    <source>
        <dbReference type="Proteomes" id="UP000184611"/>
    </source>
</evidence>